<dbReference type="InterPro" id="IPR005467">
    <property type="entry name" value="His_kinase_dom"/>
</dbReference>
<dbReference type="InterPro" id="IPR004358">
    <property type="entry name" value="Sig_transdc_His_kin-like_C"/>
</dbReference>
<dbReference type="InterPro" id="IPR003660">
    <property type="entry name" value="HAMP_dom"/>
</dbReference>
<dbReference type="Proteomes" id="UP000219353">
    <property type="component" value="Unassembled WGS sequence"/>
</dbReference>
<dbReference type="Pfam" id="PF00672">
    <property type="entry name" value="HAMP"/>
    <property type="match status" value="1"/>
</dbReference>
<dbReference type="FunFam" id="3.30.565.10:FF:000006">
    <property type="entry name" value="Sensor histidine kinase WalK"/>
    <property type="match status" value="1"/>
</dbReference>
<dbReference type="Pfam" id="PF00512">
    <property type="entry name" value="HisKA"/>
    <property type="match status" value="1"/>
</dbReference>
<protein>
    <recommendedName>
        <fullName evidence="3">histidine kinase</fullName>
        <ecNumber evidence="3">2.7.13.3</ecNumber>
    </recommendedName>
</protein>
<dbReference type="PROSITE" id="PS50109">
    <property type="entry name" value="HIS_KIN"/>
    <property type="match status" value="1"/>
</dbReference>
<keyword evidence="14" id="KW-1185">Reference proteome</keyword>
<dbReference type="InterPro" id="IPR003661">
    <property type="entry name" value="HisK_dim/P_dom"/>
</dbReference>
<evidence type="ECO:0000256" key="3">
    <source>
        <dbReference type="ARBA" id="ARBA00012438"/>
    </source>
</evidence>
<keyword evidence="5" id="KW-0597">Phosphoprotein</keyword>
<dbReference type="SUPFAM" id="SSF55874">
    <property type="entry name" value="ATPase domain of HSP90 chaperone/DNA topoisomerase II/histidine kinase"/>
    <property type="match status" value="1"/>
</dbReference>
<dbReference type="SMART" id="SM00387">
    <property type="entry name" value="HATPase_c"/>
    <property type="match status" value="1"/>
</dbReference>
<dbReference type="SUPFAM" id="SSF47384">
    <property type="entry name" value="Homodimeric domain of signal transducing histidine kinase"/>
    <property type="match status" value="1"/>
</dbReference>
<evidence type="ECO:0000256" key="6">
    <source>
        <dbReference type="ARBA" id="ARBA00022679"/>
    </source>
</evidence>
<evidence type="ECO:0000256" key="1">
    <source>
        <dbReference type="ARBA" id="ARBA00000085"/>
    </source>
</evidence>
<dbReference type="AlphaFoldDB" id="A0A285JBG0"/>
<dbReference type="SMART" id="SM00304">
    <property type="entry name" value="HAMP"/>
    <property type="match status" value="1"/>
</dbReference>
<feature type="transmembrane region" description="Helical" evidence="10">
    <location>
        <begin position="162"/>
        <end position="182"/>
    </location>
</feature>
<evidence type="ECO:0000256" key="10">
    <source>
        <dbReference type="SAM" id="Phobius"/>
    </source>
</evidence>
<keyword evidence="10" id="KW-1133">Transmembrane helix</keyword>
<dbReference type="GO" id="GO:0005886">
    <property type="term" value="C:plasma membrane"/>
    <property type="evidence" value="ECO:0007669"/>
    <property type="project" value="UniProtKB-SubCell"/>
</dbReference>
<comment type="subcellular location">
    <subcellularLocation>
        <location evidence="2">Cell membrane</location>
        <topology evidence="2">Multi-pass membrane protein</topology>
    </subcellularLocation>
</comment>
<feature type="domain" description="HAMP" evidence="12">
    <location>
        <begin position="180"/>
        <end position="234"/>
    </location>
</feature>
<dbReference type="GO" id="GO:0005524">
    <property type="term" value="F:ATP binding"/>
    <property type="evidence" value="ECO:0007669"/>
    <property type="project" value="UniProtKB-KW"/>
</dbReference>
<dbReference type="PANTHER" id="PTHR44936:SF10">
    <property type="entry name" value="SENSOR PROTEIN RSTB"/>
    <property type="match status" value="1"/>
</dbReference>
<dbReference type="Gene3D" id="1.10.287.130">
    <property type="match status" value="1"/>
</dbReference>
<evidence type="ECO:0000256" key="9">
    <source>
        <dbReference type="ARBA" id="ARBA00022840"/>
    </source>
</evidence>
<keyword evidence="8 13" id="KW-0418">Kinase</keyword>
<dbReference type="EMBL" id="OBEB01000007">
    <property type="protein sequence ID" value="SNY57433.1"/>
    <property type="molecule type" value="Genomic_DNA"/>
</dbReference>
<dbReference type="EC" id="2.7.13.3" evidence="3"/>
<dbReference type="RefSeq" id="WP_097112442.1">
    <property type="nucleotide sequence ID" value="NZ_OBEB01000007.1"/>
</dbReference>
<dbReference type="InterPro" id="IPR036097">
    <property type="entry name" value="HisK_dim/P_sf"/>
</dbReference>
<dbReference type="GO" id="GO:0000155">
    <property type="term" value="F:phosphorelay sensor kinase activity"/>
    <property type="evidence" value="ECO:0007669"/>
    <property type="project" value="InterPro"/>
</dbReference>
<keyword evidence="9" id="KW-0067">ATP-binding</keyword>
<evidence type="ECO:0000256" key="8">
    <source>
        <dbReference type="ARBA" id="ARBA00022777"/>
    </source>
</evidence>
<organism evidence="13 14">
    <name type="scientific">Arsukibacterium tuosuense</name>
    <dbReference type="NCBI Taxonomy" id="1323745"/>
    <lineage>
        <taxon>Bacteria</taxon>
        <taxon>Pseudomonadati</taxon>
        <taxon>Pseudomonadota</taxon>
        <taxon>Gammaproteobacteria</taxon>
        <taxon>Chromatiales</taxon>
        <taxon>Chromatiaceae</taxon>
        <taxon>Arsukibacterium</taxon>
    </lineage>
</organism>
<evidence type="ECO:0000256" key="7">
    <source>
        <dbReference type="ARBA" id="ARBA00022741"/>
    </source>
</evidence>
<evidence type="ECO:0000256" key="5">
    <source>
        <dbReference type="ARBA" id="ARBA00022553"/>
    </source>
</evidence>
<accession>A0A285JBG0</accession>
<evidence type="ECO:0000256" key="2">
    <source>
        <dbReference type="ARBA" id="ARBA00004651"/>
    </source>
</evidence>
<dbReference type="InterPro" id="IPR036890">
    <property type="entry name" value="HATPase_C_sf"/>
</dbReference>
<keyword evidence="10" id="KW-0812">Transmembrane</keyword>
<evidence type="ECO:0000313" key="14">
    <source>
        <dbReference type="Proteomes" id="UP000219353"/>
    </source>
</evidence>
<evidence type="ECO:0000259" key="12">
    <source>
        <dbReference type="PROSITE" id="PS50885"/>
    </source>
</evidence>
<keyword evidence="10" id="KW-0472">Membrane</keyword>
<dbReference type="SUPFAM" id="SSF158472">
    <property type="entry name" value="HAMP domain-like"/>
    <property type="match status" value="1"/>
</dbReference>
<sequence length="460" mass="52044">MLRWLNPINSLAGRIFVWFWLVLLSTVFLTLLISRSLSDPTDIRRLPSSLSQQMQRQLAPLAQSDNLASLLQQLARDERNRWLVVNNADQQLLNPEALPARFDPHWLTELAQLNRPRMLRHRNVYLAGPFVIEVAGQQLALYQQRQRPQRAWWSLRALSEPVLIFLLLAVSATASFILAVSISRPLRELLQQNLSFASGKLNSRVSSLAKRRDELGQLGRSFNTMAERISDLLQNQQRLLRDISHELRSPLTRAQLALGLTEQQQNLQQLPRLKQELERIDAMLDELLTYSRLDAGQYHLDINPCDLTAMLTELIELNQVEADSKQQHLLLDAPEQLWLDADGRLLSRALENILRNAIKYSPPDSTIRLSLQQQPECLILAISDQGPGLPDQELAAVFQPFYRVSGSRTQQTGGTGLGLAIVAKIVRQHNGTLQALNCNPGLSVRVTLPRVAATEQTRPI</sequence>
<dbReference type="PANTHER" id="PTHR44936">
    <property type="entry name" value="SENSOR PROTEIN CREC"/>
    <property type="match status" value="1"/>
</dbReference>
<reference evidence="14" key="1">
    <citation type="submission" date="2017-09" db="EMBL/GenBank/DDBJ databases">
        <authorList>
            <person name="Varghese N."/>
            <person name="Submissions S."/>
        </authorList>
    </citation>
    <scope>NUCLEOTIDE SEQUENCE [LARGE SCALE GENOMIC DNA]</scope>
    <source>
        <strain evidence="14">CGMCC 1.12461</strain>
    </source>
</reference>
<dbReference type="Gene3D" id="1.10.8.500">
    <property type="entry name" value="HAMP domain in histidine kinase"/>
    <property type="match status" value="1"/>
</dbReference>
<dbReference type="InterPro" id="IPR003594">
    <property type="entry name" value="HATPase_dom"/>
</dbReference>
<feature type="domain" description="Histidine kinase" evidence="11">
    <location>
        <begin position="242"/>
        <end position="452"/>
    </location>
</feature>
<dbReference type="InterPro" id="IPR050980">
    <property type="entry name" value="2C_sensor_his_kinase"/>
</dbReference>
<comment type="catalytic activity">
    <reaction evidence="1">
        <text>ATP + protein L-histidine = ADP + protein N-phospho-L-histidine.</text>
        <dbReference type="EC" id="2.7.13.3"/>
    </reaction>
</comment>
<keyword evidence="6" id="KW-0808">Transferase</keyword>
<gene>
    <name evidence="13" type="ORF">SAMN06297280_3249</name>
</gene>
<proteinExistence type="predicted"/>
<keyword evidence="4" id="KW-1003">Cell membrane</keyword>
<keyword evidence="7" id="KW-0547">Nucleotide-binding</keyword>
<name>A0A285JBG0_9GAMM</name>
<dbReference type="CDD" id="cd00082">
    <property type="entry name" value="HisKA"/>
    <property type="match status" value="1"/>
</dbReference>
<dbReference type="CDD" id="cd06225">
    <property type="entry name" value="HAMP"/>
    <property type="match status" value="1"/>
</dbReference>
<dbReference type="SMART" id="SM00388">
    <property type="entry name" value="HisKA"/>
    <property type="match status" value="1"/>
</dbReference>
<dbReference type="PRINTS" id="PR00344">
    <property type="entry name" value="BCTRLSENSOR"/>
</dbReference>
<evidence type="ECO:0000313" key="13">
    <source>
        <dbReference type="EMBL" id="SNY57433.1"/>
    </source>
</evidence>
<dbReference type="Gene3D" id="3.30.565.10">
    <property type="entry name" value="Histidine kinase-like ATPase, C-terminal domain"/>
    <property type="match status" value="1"/>
</dbReference>
<dbReference type="Pfam" id="PF02518">
    <property type="entry name" value="HATPase_c"/>
    <property type="match status" value="1"/>
</dbReference>
<evidence type="ECO:0000256" key="4">
    <source>
        <dbReference type="ARBA" id="ARBA00022475"/>
    </source>
</evidence>
<feature type="transmembrane region" description="Helical" evidence="10">
    <location>
        <begin position="15"/>
        <end position="34"/>
    </location>
</feature>
<dbReference type="PROSITE" id="PS50885">
    <property type="entry name" value="HAMP"/>
    <property type="match status" value="1"/>
</dbReference>
<dbReference type="OrthoDB" id="9804645at2"/>
<evidence type="ECO:0000259" key="11">
    <source>
        <dbReference type="PROSITE" id="PS50109"/>
    </source>
</evidence>